<dbReference type="GO" id="GO:0005524">
    <property type="term" value="F:ATP binding"/>
    <property type="evidence" value="ECO:0007669"/>
    <property type="project" value="InterPro"/>
</dbReference>
<gene>
    <name evidence="2" type="ORF">KK1_004235</name>
</gene>
<dbReference type="SUPFAM" id="SSF52540">
    <property type="entry name" value="P-loop containing nucleoside triphosphate hydrolases"/>
    <property type="match status" value="1"/>
</dbReference>
<dbReference type="InterPro" id="IPR003439">
    <property type="entry name" value="ABC_transporter-like_ATP-bd"/>
</dbReference>
<dbReference type="InterPro" id="IPR027417">
    <property type="entry name" value="P-loop_NTPase"/>
</dbReference>
<dbReference type="InterPro" id="IPR050334">
    <property type="entry name" value="Molybdenum_import_ModC"/>
</dbReference>
<evidence type="ECO:0000313" key="3">
    <source>
        <dbReference type="Proteomes" id="UP000075243"/>
    </source>
</evidence>
<keyword evidence="3" id="KW-1185">Reference proteome</keyword>
<dbReference type="GO" id="GO:0016887">
    <property type="term" value="F:ATP hydrolysis activity"/>
    <property type="evidence" value="ECO:0007669"/>
    <property type="project" value="InterPro"/>
</dbReference>
<accession>A0A151SSZ9</accession>
<dbReference type="EMBL" id="CM003613">
    <property type="protein sequence ID" value="KYP57947.1"/>
    <property type="molecule type" value="Genomic_DNA"/>
</dbReference>
<dbReference type="PANTHER" id="PTHR43514">
    <property type="entry name" value="ABC TRANSPORTER I FAMILY MEMBER 10"/>
    <property type="match status" value="1"/>
</dbReference>
<protein>
    <recommendedName>
        <fullName evidence="1">ABC transporter domain-containing protein</fullName>
    </recommendedName>
</protein>
<evidence type="ECO:0000259" key="1">
    <source>
        <dbReference type="Pfam" id="PF00005"/>
    </source>
</evidence>
<dbReference type="Gene3D" id="3.40.50.300">
    <property type="entry name" value="P-loop containing nucleotide triphosphate hydrolases"/>
    <property type="match status" value="1"/>
</dbReference>
<organism evidence="2 3">
    <name type="scientific">Cajanus cajan</name>
    <name type="common">Pigeon pea</name>
    <name type="synonym">Cajanus indicus</name>
    <dbReference type="NCBI Taxonomy" id="3821"/>
    <lineage>
        <taxon>Eukaryota</taxon>
        <taxon>Viridiplantae</taxon>
        <taxon>Streptophyta</taxon>
        <taxon>Embryophyta</taxon>
        <taxon>Tracheophyta</taxon>
        <taxon>Spermatophyta</taxon>
        <taxon>Magnoliopsida</taxon>
        <taxon>eudicotyledons</taxon>
        <taxon>Gunneridae</taxon>
        <taxon>Pentapetalae</taxon>
        <taxon>rosids</taxon>
        <taxon>fabids</taxon>
        <taxon>Fabales</taxon>
        <taxon>Fabaceae</taxon>
        <taxon>Papilionoideae</taxon>
        <taxon>50 kb inversion clade</taxon>
        <taxon>NPAAA clade</taxon>
        <taxon>indigoferoid/millettioid clade</taxon>
        <taxon>Phaseoleae</taxon>
        <taxon>Cajanus</taxon>
    </lineage>
</organism>
<reference evidence="2 3" key="1">
    <citation type="journal article" date="2012" name="Nat. Biotechnol.">
        <title>Draft genome sequence of pigeonpea (Cajanus cajan), an orphan legume crop of resource-poor farmers.</title>
        <authorList>
            <person name="Varshney R.K."/>
            <person name="Chen W."/>
            <person name="Li Y."/>
            <person name="Bharti A.K."/>
            <person name="Saxena R.K."/>
            <person name="Schlueter J.A."/>
            <person name="Donoghue M.T."/>
            <person name="Azam S."/>
            <person name="Fan G."/>
            <person name="Whaley A.M."/>
            <person name="Farmer A.D."/>
            <person name="Sheridan J."/>
            <person name="Iwata A."/>
            <person name="Tuteja R."/>
            <person name="Penmetsa R.V."/>
            <person name="Wu W."/>
            <person name="Upadhyaya H.D."/>
            <person name="Yang S.P."/>
            <person name="Shah T."/>
            <person name="Saxena K.B."/>
            <person name="Michael T."/>
            <person name="McCombie W.R."/>
            <person name="Yang B."/>
            <person name="Zhang G."/>
            <person name="Yang H."/>
            <person name="Wang J."/>
            <person name="Spillane C."/>
            <person name="Cook D.R."/>
            <person name="May G.D."/>
            <person name="Xu X."/>
            <person name="Jackson S.A."/>
        </authorList>
    </citation>
    <scope>NUCLEOTIDE SEQUENCE [LARGE SCALE GENOMIC DNA]</scope>
    <source>
        <strain evidence="3">cv. Asha</strain>
    </source>
</reference>
<name>A0A151SSZ9_CAJCA</name>
<dbReference type="PANTHER" id="PTHR43514:SF4">
    <property type="entry name" value="ABC TRANSPORTER I FAMILY MEMBER 10"/>
    <property type="match status" value="1"/>
</dbReference>
<dbReference type="GO" id="GO:0009941">
    <property type="term" value="C:chloroplast envelope"/>
    <property type="evidence" value="ECO:0007669"/>
    <property type="project" value="TreeGrafter"/>
</dbReference>
<dbReference type="Proteomes" id="UP000075243">
    <property type="component" value="Chromosome 11"/>
</dbReference>
<dbReference type="STRING" id="3821.A0A151SSZ9"/>
<dbReference type="AlphaFoldDB" id="A0A151SSZ9"/>
<evidence type="ECO:0000313" key="2">
    <source>
        <dbReference type="EMBL" id="KYP57947.1"/>
    </source>
</evidence>
<dbReference type="Gramene" id="C.cajan_04134.t">
    <property type="protein sequence ID" value="C.cajan_04134.t"/>
    <property type="gene ID" value="C.cajan_04134"/>
</dbReference>
<sequence>MLLGPNGCGKSTLLKVLAGLLTPTSGTVYVNGPKSFVFQNPDHQVFSLSQILLLFVPVLSSMLSFF</sequence>
<feature type="domain" description="ABC transporter" evidence="1">
    <location>
        <begin position="2"/>
        <end position="34"/>
    </location>
</feature>
<dbReference type="Pfam" id="PF00005">
    <property type="entry name" value="ABC_tran"/>
    <property type="match status" value="1"/>
</dbReference>
<proteinExistence type="predicted"/>